<evidence type="ECO:0000256" key="8">
    <source>
        <dbReference type="ARBA" id="ARBA00022679"/>
    </source>
</evidence>
<evidence type="ECO:0000256" key="10">
    <source>
        <dbReference type="ARBA" id="ARBA00022726"/>
    </source>
</evidence>
<evidence type="ECO:0000256" key="12">
    <source>
        <dbReference type="ARBA" id="ARBA00022842"/>
    </source>
</evidence>
<keyword evidence="6 15" id="KW-0963">Cytoplasm</keyword>
<dbReference type="RefSeq" id="WP_151151881.1">
    <property type="nucleotide sequence ID" value="NZ_WAIE01000008.1"/>
</dbReference>
<organism evidence="17 18">
    <name type="scientific">Pseudodesulfovibrio senegalensis</name>
    <dbReference type="NCBI Taxonomy" id="1721087"/>
    <lineage>
        <taxon>Bacteria</taxon>
        <taxon>Pseudomonadati</taxon>
        <taxon>Thermodesulfobacteriota</taxon>
        <taxon>Desulfovibrionia</taxon>
        <taxon>Desulfovibrionales</taxon>
        <taxon>Desulfovibrionaceae</taxon>
    </lineage>
</organism>
<dbReference type="InterPro" id="IPR050408">
    <property type="entry name" value="HGPRT"/>
</dbReference>
<protein>
    <recommendedName>
        <fullName evidence="5 15">Hypoxanthine phosphoribosyltransferase</fullName>
        <ecNumber evidence="5 15">2.4.2.8</ecNumber>
    </recommendedName>
</protein>
<feature type="domain" description="Phosphoribosyltransferase" evidence="16">
    <location>
        <begin position="13"/>
        <end position="159"/>
    </location>
</feature>
<dbReference type="GO" id="GO:0000166">
    <property type="term" value="F:nucleotide binding"/>
    <property type="evidence" value="ECO:0007669"/>
    <property type="project" value="UniProtKB-KW"/>
</dbReference>
<evidence type="ECO:0000259" key="16">
    <source>
        <dbReference type="Pfam" id="PF00156"/>
    </source>
</evidence>
<dbReference type="PANTHER" id="PTHR43340:SF1">
    <property type="entry name" value="HYPOXANTHINE PHOSPHORIBOSYLTRANSFERASE"/>
    <property type="match status" value="1"/>
</dbReference>
<evidence type="ECO:0000256" key="13">
    <source>
        <dbReference type="ARBA" id="ARBA00048811"/>
    </source>
</evidence>
<evidence type="ECO:0000256" key="4">
    <source>
        <dbReference type="ARBA" id="ARBA00008391"/>
    </source>
</evidence>
<dbReference type="SUPFAM" id="SSF53271">
    <property type="entry name" value="PRTase-like"/>
    <property type="match status" value="1"/>
</dbReference>
<dbReference type="InterPro" id="IPR005904">
    <property type="entry name" value="Hxn_phspho_trans"/>
</dbReference>
<comment type="subcellular location">
    <subcellularLocation>
        <location evidence="2 15">Cytoplasm</location>
    </subcellularLocation>
</comment>
<keyword evidence="9 15" id="KW-0479">Metal-binding</keyword>
<comment type="catalytic activity">
    <reaction evidence="14">
        <text>IMP + diphosphate = hypoxanthine + 5-phospho-alpha-D-ribose 1-diphosphate</text>
        <dbReference type="Rhea" id="RHEA:17973"/>
        <dbReference type="ChEBI" id="CHEBI:17368"/>
        <dbReference type="ChEBI" id="CHEBI:33019"/>
        <dbReference type="ChEBI" id="CHEBI:58017"/>
        <dbReference type="ChEBI" id="CHEBI:58053"/>
        <dbReference type="EC" id="2.4.2.8"/>
    </reaction>
    <physiologicalReaction direction="right-to-left" evidence="14">
        <dbReference type="Rhea" id="RHEA:17975"/>
    </physiologicalReaction>
</comment>
<keyword evidence="7 15" id="KW-0328">Glycosyltransferase</keyword>
<evidence type="ECO:0000256" key="14">
    <source>
        <dbReference type="ARBA" id="ARBA00049402"/>
    </source>
</evidence>
<dbReference type="InterPro" id="IPR000836">
    <property type="entry name" value="PRTase_dom"/>
</dbReference>
<dbReference type="GO" id="GO:0006166">
    <property type="term" value="P:purine ribonucleoside salvage"/>
    <property type="evidence" value="ECO:0007669"/>
    <property type="project" value="UniProtKB-KW"/>
</dbReference>
<dbReference type="GO" id="GO:0004422">
    <property type="term" value="F:hypoxanthine phosphoribosyltransferase activity"/>
    <property type="evidence" value="ECO:0007669"/>
    <property type="project" value="InterPro"/>
</dbReference>
<accession>A0A6N6MYY7</accession>
<comment type="catalytic activity">
    <reaction evidence="13">
        <text>GMP + diphosphate = guanine + 5-phospho-alpha-D-ribose 1-diphosphate</text>
        <dbReference type="Rhea" id="RHEA:25424"/>
        <dbReference type="ChEBI" id="CHEBI:16235"/>
        <dbReference type="ChEBI" id="CHEBI:33019"/>
        <dbReference type="ChEBI" id="CHEBI:58017"/>
        <dbReference type="ChEBI" id="CHEBI:58115"/>
        <dbReference type="EC" id="2.4.2.8"/>
    </reaction>
    <physiologicalReaction direction="right-to-left" evidence="13">
        <dbReference type="Rhea" id="RHEA:25426"/>
    </physiologicalReaction>
</comment>
<keyword evidence="12 15" id="KW-0460">Magnesium</keyword>
<evidence type="ECO:0000256" key="2">
    <source>
        <dbReference type="ARBA" id="ARBA00004496"/>
    </source>
</evidence>
<evidence type="ECO:0000256" key="11">
    <source>
        <dbReference type="ARBA" id="ARBA00022741"/>
    </source>
</evidence>
<comment type="cofactor">
    <cofactor evidence="1 15">
        <name>Mg(2+)</name>
        <dbReference type="ChEBI" id="CHEBI:18420"/>
    </cofactor>
</comment>
<dbReference type="GO" id="GO:0046100">
    <property type="term" value="P:hypoxanthine metabolic process"/>
    <property type="evidence" value="ECO:0007669"/>
    <property type="project" value="TreeGrafter"/>
</dbReference>
<dbReference type="EC" id="2.4.2.8" evidence="5 15"/>
<dbReference type="EMBL" id="WAIE01000008">
    <property type="protein sequence ID" value="KAB1439096.1"/>
    <property type="molecule type" value="Genomic_DNA"/>
</dbReference>
<evidence type="ECO:0000256" key="7">
    <source>
        <dbReference type="ARBA" id="ARBA00022676"/>
    </source>
</evidence>
<comment type="pathway">
    <text evidence="3 15">Purine metabolism; IMP biosynthesis via salvage pathway; IMP from hypoxanthine: step 1/1.</text>
</comment>
<gene>
    <name evidence="17" type="primary">hpt</name>
    <name evidence="17" type="ORF">F8A88_14415</name>
</gene>
<proteinExistence type="inferred from homology"/>
<dbReference type="GO" id="GO:0032263">
    <property type="term" value="P:GMP salvage"/>
    <property type="evidence" value="ECO:0007669"/>
    <property type="project" value="TreeGrafter"/>
</dbReference>
<dbReference type="Pfam" id="PF00156">
    <property type="entry name" value="Pribosyltran"/>
    <property type="match status" value="1"/>
</dbReference>
<comment type="similarity">
    <text evidence="4 15">Belongs to the purine/pyrimidine phosphoribosyltransferase family.</text>
</comment>
<keyword evidence="11 15" id="KW-0547">Nucleotide-binding</keyword>
<dbReference type="GO" id="GO:0000287">
    <property type="term" value="F:magnesium ion binding"/>
    <property type="evidence" value="ECO:0007669"/>
    <property type="project" value="TreeGrafter"/>
</dbReference>
<dbReference type="UniPathway" id="UPA00591">
    <property type="reaction ID" value="UER00648"/>
</dbReference>
<evidence type="ECO:0000256" key="1">
    <source>
        <dbReference type="ARBA" id="ARBA00001946"/>
    </source>
</evidence>
<dbReference type="CDD" id="cd06223">
    <property type="entry name" value="PRTases_typeI"/>
    <property type="match status" value="1"/>
</dbReference>
<dbReference type="Proteomes" id="UP000438699">
    <property type="component" value="Unassembled WGS sequence"/>
</dbReference>
<keyword evidence="18" id="KW-1185">Reference proteome</keyword>
<evidence type="ECO:0000256" key="15">
    <source>
        <dbReference type="RuleBase" id="RU364099"/>
    </source>
</evidence>
<evidence type="ECO:0000313" key="17">
    <source>
        <dbReference type="EMBL" id="KAB1439096.1"/>
    </source>
</evidence>
<comment type="caution">
    <text evidence="17">The sequence shown here is derived from an EMBL/GenBank/DDBJ whole genome shotgun (WGS) entry which is preliminary data.</text>
</comment>
<evidence type="ECO:0000256" key="3">
    <source>
        <dbReference type="ARBA" id="ARBA00004669"/>
    </source>
</evidence>
<sequence length="178" mass="20018">MAHKLTPFISAEEIRNRVNEMGGEIARAYDDDAPLICVCVLKGAFLFFSDLIRSIDREVQVDFVRLASYGAATARGEDIVFSKDMEVSVDGKHVLIIEDIVDTGHSMDFLLHVLKKRNPKSLKICALIDKHERREIDVTVDFPGFDIPSGFIVGYGLDYAERYRELDAIYELATDSGE</sequence>
<dbReference type="NCBIfam" id="TIGR01203">
    <property type="entry name" value="HGPRTase"/>
    <property type="match status" value="1"/>
</dbReference>
<dbReference type="GO" id="GO:0032264">
    <property type="term" value="P:IMP salvage"/>
    <property type="evidence" value="ECO:0007669"/>
    <property type="project" value="UniProtKB-UniPathway"/>
</dbReference>
<dbReference type="GO" id="GO:0052657">
    <property type="term" value="F:guanine phosphoribosyltransferase activity"/>
    <property type="evidence" value="ECO:0007669"/>
    <property type="project" value="UniProtKB-ARBA"/>
</dbReference>
<evidence type="ECO:0000256" key="9">
    <source>
        <dbReference type="ARBA" id="ARBA00022723"/>
    </source>
</evidence>
<evidence type="ECO:0000256" key="6">
    <source>
        <dbReference type="ARBA" id="ARBA00022490"/>
    </source>
</evidence>
<evidence type="ECO:0000313" key="18">
    <source>
        <dbReference type="Proteomes" id="UP000438699"/>
    </source>
</evidence>
<name>A0A6N6MYY7_9BACT</name>
<keyword evidence="10 15" id="KW-0660">Purine salvage</keyword>
<reference evidence="17 18" key="1">
    <citation type="journal article" date="2017" name="Int. J. Syst. Evol. Microbiol.">
        <title>Desulfovibrio senegalensis sp. nov., a mesophilic sulfate reducer isolated from marine sediment.</title>
        <authorList>
            <person name="Thioye A."/>
            <person name="Gam Z.B.A."/>
            <person name="Mbengue M."/>
            <person name="Cayol J.L."/>
            <person name="Joseph-Bartoli M."/>
            <person name="Toure-Kane C."/>
            <person name="Labat M."/>
        </authorList>
    </citation>
    <scope>NUCLEOTIDE SEQUENCE [LARGE SCALE GENOMIC DNA]</scope>
    <source>
        <strain evidence="17 18">DSM 101509</strain>
    </source>
</reference>
<dbReference type="OrthoDB" id="9802824at2"/>
<dbReference type="PANTHER" id="PTHR43340">
    <property type="entry name" value="HYPOXANTHINE-GUANINE PHOSPHORIBOSYLTRANSFERASE"/>
    <property type="match status" value="1"/>
</dbReference>
<dbReference type="AlphaFoldDB" id="A0A6N6MYY7"/>
<keyword evidence="8 15" id="KW-0808">Transferase</keyword>
<dbReference type="FunFam" id="3.40.50.2020:FF:000006">
    <property type="entry name" value="Hypoxanthine phosphoribosyltransferase"/>
    <property type="match status" value="1"/>
</dbReference>
<dbReference type="GO" id="GO:0006178">
    <property type="term" value="P:guanine salvage"/>
    <property type="evidence" value="ECO:0007669"/>
    <property type="project" value="TreeGrafter"/>
</dbReference>
<dbReference type="GO" id="GO:0005829">
    <property type="term" value="C:cytosol"/>
    <property type="evidence" value="ECO:0007669"/>
    <property type="project" value="TreeGrafter"/>
</dbReference>
<dbReference type="Gene3D" id="3.40.50.2020">
    <property type="match status" value="1"/>
</dbReference>
<evidence type="ECO:0000256" key="5">
    <source>
        <dbReference type="ARBA" id="ARBA00011895"/>
    </source>
</evidence>
<dbReference type="InterPro" id="IPR029057">
    <property type="entry name" value="PRTase-like"/>
</dbReference>